<name>A0ABT8F7H1_9BACT</name>
<accession>A0ABT8F7H1</accession>
<sequence>MGHTTLYRGALVCISLVFFIFLGACEDTDDCRTVARNELIINSMDFNRAGAKIAFERAFDTLMVIGTEEVLYTRRDSLLSFSIPVNFNADSIAIFLKQFTRRDTLVFSYTRVPSYISPTCGIEMVVQDIALKYSTLPDSIAIIQPSLLRKNAYNVEIFQ</sequence>
<protein>
    <submittedName>
        <fullName evidence="1">DUF6452 family protein</fullName>
    </submittedName>
</protein>
<dbReference type="RefSeq" id="WP_320004769.1">
    <property type="nucleotide sequence ID" value="NZ_JAUHJS010000006.1"/>
</dbReference>
<keyword evidence="2" id="KW-1185">Reference proteome</keyword>
<dbReference type="Pfam" id="PF20050">
    <property type="entry name" value="DUF6452"/>
    <property type="match status" value="1"/>
</dbReference>
<evidence type="ECO:0000313" key="1">
    <source>
        <dbReference type="EMBL" id="MDN4166233.1"/>
    </source>
</evidence>
<dbReference type="Proteomes" id="UP001168552">
    <property type="component" value="Unassembled WGS sequence"/>
</dbReference>
<dbReference type="InterPro" id="IPR045607">
    <property type="entry name" value="DUF6452"/>
</dbReference>
<organism evidence="1 2">
    <name type="scientific">Shiella aurantiaca</name>
    <dbReference type="NCBI Taxonomy" id="3058365"/>
    <lineage>
        <taxon>Bacteria</taxon>
        <taxon>Pseudomonadati</taxon>
        <taxon>Bacteroidota</taxon>
        <taxon>Cytophagia</taxon>
        <taxon>Cytophagales</taxon>
        <taxon>Shiellaceae</taxon>
        <taxon>Shiella</taxon>
    </lineage>
</organism>
<reference evidence="1" key="1">
    <citation type="submission" date="2023-06" db="EMBL/GenBank/DDBJ databases">
        <title>Cytophagales bacterium Strain LB-30, isolated from soil.</title>
        <authorList>
            <person name="Liu B."/>
        </authorList>
    </citation>
    <scope>NUCLEOTIDE SEQUENCE</scope>
    <source>
        <strain evidence="1">LB-30</strain>
    </source>
</reference>
<gene>
    <name evidence="1" type="ORF">QWY31_12020</name>
</gene>
<proteinExistence type="predicted"/>
<comment type="caution">
    <text evidence="1">The sequence shown here is derived from an EMBL/GenBank/DDBJ whole genome shotgun (WGS) entry which is preliminary data.</text>
</comment>
<evidence type="ECO:0000313" key="2">
    <source>
        <dbReference type="Proteomes" id="UP001168552"/>
    </source>
</evidence>
<dbReference type="EMBL" id="JAUHJS010000006">
    <property type="protein sequence ID" value="MDN4166233.1"/>
    <property type="molecule type" value="Genomic_DNA"/>
</dbReference>